<keyword evidence="6 13" id="KW-0418">Kinase</keyword>
<evidence type="ECO:0000313" key="13">
    <source>
        <dbReference type="EMBL" id="MEM0518693.1"/>
    </source>
</evidence>
<evidence type="ECO:0000313" key="16">
    <source>
        <dbReference type="Proteomes" id="UP001390963"/>
    </source>
</evidence>
<dbReference type="EMBL" id="JBANCF010000006">
    <property type="protein sequence ID" value="MEM0573710.1"/>
    <property type="molecule type" value="Genomic_DNA"/>
</dbReference>
<comment type="cofactor">
    <cofactor evidence="1">
        <name>Mg(2+)</name>
        <dbReference type="ChEBI" id="CHEBI:18420"/>
    </cofactor>
</comment>
<proteinExistence type="predicted"/>
<dbReference type="SUPFAM" id="SSF111331">
    <property type="entry name" value="NAD kinase/diacylglycerol kinase-like"/>
    <property type="match status" value="1"/>
</dbReference>
<sequence>MKSENYILLVVNPIAGDSEKDTIIAAVESEAIKRNYSFQLYKTSGKADKKAINALIEKLKPTRVLVAGGDGTISMVADCVLKKDIILGIIPAGSANGMAANFELPQTLSQQIEIAFSDIALAIDILIINERICLHIADLGINAELIKNYENSGIRGKLGYFLQSIPTLINSEHPFYFSIETEEGIIEESGILLAIANANKFGTGATINPHGKINDGKFEVLIFKNLDFFEIVKTIQEKPEMSSDFVRVISTKAAKISCKKKIPFQIDGEFLEEITSVTAIVSKNKLKVAVPEKFCNLHTINANYEY</sequence>
<evidence type="ECO:0000259" key="12">
    <source>
        <dbReference type="PROSITE" id="PS50146"/>
    </source>
</evidence>
<dbReference type="Gene3D" id="3.40.50.10330">
    <property type="entry name" value="Probable inorganic polyphosphate/atp-NAD kinase, domain 1"/>
    <property type="match status" value="1"/>
</dbReference>
<evidence type="ECO:0000256" key="4">
    <source>
        <dbReference type="ARBA" id="ARBA00022723"/>
    </source>
</evidence>
<dbReference type="Pfam" id="PF00781">
    <property type="entry name" value="DAGK_cat"/>
    <property type="match status" value="1"/>
</dbReference>
<dbReference type="AlphaFoldDB" id="A0AB35YVM7"/>
<keyword evidence="3" id="KW-0808">Transferase</keyword>
<protein>
    <submittedName>
        <fullName evidence="13">YegS/Rv2252/BmrU family lipid kinase</fullName>
    </submittedName>
</protein>
<dbReference type="GO" id="GO:0008654">
    <property type="term" value="P:phospholipid biosynthetic process"/>
    <property type="evidence" value="ECO:0007669"/>
    <property type="project" value="UniProtKB-KW"/>
</dbReference>
<feature type="domain" description="DAGKc" evidence="12">
    <location>
        <begin position="2"/>
        <end position="132"/>
    </location>
</feature>
<dbReference type="Gene3D" id="2.60.200.40">
    <property type="match status" value="1"/>
</dbReference>
<dbReference type="InterPro" id="IPR005218">
    <property type="entry name" value="Diacylglycerol/lipid_kinase"/>
</dbReference>
<evidence type="ECO:0000256" key="5">
    <source>
        <dbReference type="ARBA" id="ARBA00022741"/>
    </source>
</evidence>
<dbReference type="InterPro" id="IPR016064">
    <property type="entry name" value="NAD/diacylglycerol_kinase_sf"/>
</dbReference>
<keyword evidence="16" id="KW-1185">Reference proteome</keyword>
<evidence type="ECO:0000256" key="6">
    <source>
        <dbReference type="ARBA" id="ARBA00022777"/>
    </source>
</evidence>
<accession>A0AB35YVM7</accession>
<keyword evidence="10" id="KW-0594">Phospholipid biosynthesis</keyword>
<gene>
    <name evidence="14" type="ORF">VZD24_09295</name>
    <name evidence="13" type="ORF">VZD85_10045</name>
</gene>
<evidence type="ECO:0000256" key="3">
    <source>
        <dbReference type="ARBA" id="ARBA00022679"/>
    </source>
</evidence>
<dbReference type="PANTHER" id="PTHR12358:SF106">
    <property type="entry name" value="LIPID KINASE YEGS"/>
    <property type="match status" value="1"/>
</dbReference>
<reference evidence="13 16" key="1">
    <citation type="submission" date="2024-01" db="EMBL/GenBank/DDBJ databases">
        <title>Aequorivita flavus sp. nov., isolated from deep-sea sediment.</title>
        <authorList>
            <person name="Chen X."/>
        </authorList>
    </citation>
    <scope>NUCLEOTIDE SEQUENCE</scope>
    <source>
        <strain evidence="13">MCCC 1A16923</strain>
        <strain evidence="14 16">MCCC 1A16935</strain>
    </source>
</reference>
<keyword evidence="11" id="KW-1208">Phospholipid metabolism</keyword>
<keyword evidence="2" id="KW-0444">Lipid biosynthesis</keyword>
<evidence type="ECO:0000256" key="1">
    <source>
        <dbReference type="ARBA" id="ARBA00001946"/>
    </source>
</evidence>
<evidence type="ECO:0000256" key="2">
    <source>
        <dbReference type="ARBA" id="ARBA00022516"/>
    </source>
</evidence>
<dbReference type="InterPro" id="IPR045540">
    <property type="entry name" value="YegS/DAGK_C"/>
</dbReference>
<keyword evidence="8" id="KW-0460">Magnesium</keyword>
<dbReference type="InterPro" id="IPR001206">
    <property type="entry name" value="Diacylglycerol_kinase_cat_dom"/>
</dbReference>
<evidence type="ECO:0000313" key="15">
    <source>
        <dbReference type="Proteomes" id="UP001388259"/>
    </source>
</evidence>
<dbReference type="RefSeq" id="WP_342687461.1">
    <property type="nucleotide sequence ID" value="NZ_JAZBJM010000006.1"/>
</dbReference>
<dbReference type="Pfam" id="PF19279">
    <property type="entry name" value="YegS_C"/>
    <property type="match status" value="1"/>
</dbReference>
<dbReference type="EMBL" id="JAZBJM010000006">
    <property type="protein sequence ID" value="MEM0518693.1"/>
    <property type="molecule type" value="Genomic_DNA"/>
</dbReference>
<keyword evidence="9" id="KW-0443">Lipid metabolism</keyword>
<dbReference type="PANTHER" id="PTHR12358">
    <property type="entry name" value="SPHINGOSINE KINASE"/>
    <property type="match status" value="1"/>
</dbReference>
<evidence type="ECO:0000256" key="8">
    <source>
        <dbReference type="ARBA" id="ARBA00022842"/>
    </source>
</evidence>
<dbReference type="InterPro" id="IPR050187">
    <property type="entry name" value="Lipid_Phosphate_FormReg"/>
</dbReference>
<keyword evidence="4" id="KW-0479">Metal-binding</keyword>
<organism evidence="13 15">
    <name type="scientific">Aequorivita flava</name>
    <dbReference type="NCBI Taxonomy" id="3114371"/>
    <lineage>
        <taxon>Bacteria</taxon>
        <taxon>Pseudomonadati</taxon>
        <taxon>Bacteroidota</taxon>
        <taxon>Flavobacteriia</taxon>
        <taxon>Flavobacteriales</taxon>
        <taxon>Flavobacteriaceae</taxon>
        <taxon>Aequorivita</taxon>
    </lineage>
</organism>
<evidence type="ECO:0000256" key="10">
    <source>
        <dbReference type="ARBA" id="ARBA00023209"/>
    </source>
</evidence>
<dbReference type="NCBIfam" id="TIGR00147">
    <property type="entry name" value="YegS/Rv2252/BmrU family lipid kinase"/>
    <property type="match status" value="1"/>
</dbReference>
<evidence type="ECO:0000256" key="9">
    <source>
        <dbReference type="ARBA" id="ARBA00023098"/>
    </source>
</evidence>
<dbReference type="GO" id="GO:0016301">
    <property type="term" value="F:kinase activity"/>
    <property type="evidence" value="ECO:0007669"/>
    <property type="project" value="UniProtKB-KW"/>
</dbReference>
<dbReference type="InterPro" id="IPR017438">
    <property type="entry name" value="ATP-NAD_kinase_N"/>
</dbReference>
<keyword evidence="7" id="KW-0067">ATP-binding</keyword>
<name>A0AB35YVM7_9FLAO</name>
<dbReference type="Proteomes" id="UP001390963">
    <property type="component" value="Unassembled WGS sequence"/>
</dbReference>
<dbReference type="GO" id="GO:0005886">
    <property type="term" value="C:plasma membrane"/>
    <property type="evidence" value="ECO:0007669"/>
    <property type="project" value="TreeGrafter"/>
</dbReference>
<comment type="caution">
    <text evidence="13">The sequence shown here is derived from an EMBL/GenBank/DDBJ whole genome shotgun (WGS) entry which is preliminary data.</text>
</comment>
<evidence type="ECO:0000256" key="7">
    <source>
        <dbReference type="ARBA" id="ARBA00022840"/>
    </source>
</evidence>
<keyword evidence="5" id="KW-0547">Nucleotide-binding</keyword>
<dbReference type="SMART" id="SM00046">
    <property type="entry name" value="DAGKc"/>
    <property type="match status" value="1"/>
</dbReference>
<dbReference type="GO" id="GO:0005524">
    <property type="term" value="F:ATP binding"/>
    <property type="evidence" value="ECO:0007669"/>
    <property type="project" value="UniProtKB-KW"/>
</dbReference>
<dbReference type="PROSITE" id="PS50146">
    <property type="entry name" value="DAGK"/>
    <property type="match status" value="1"/>
</dbReference>
<evidence type="ECO:0000256" key="11">
    <source>
        <dbReference type="ARBA" id="ARBA00023264"/>
    </source>
</evidence>
<evidence type="ECO:0000313" key="14">
    <source>
        <dbReference type="EMBL" id="MEM0573710.1"/>
    </source>
</evidence>
<dbReference type="GO" id="GO:0046872">
    <property type="term" value="F:metal ion binding"/>
    <property type="evidence" value="ECO:0007669"/>
    <property type="project" value="UniProtKB-KW"/>
</dbReference>
<dbReference type="Proteomes" id="UP001388259">
    <property type="component" value="Unassembled WGS sequence"/>
</dbReference>